<dbReference type="AlphaFoldDB" id="A0A9X7U564"/>
<feature type="domain" description="Multidrug resistance protein MdtA-like alpha-helical hairpin" evidence="8">
    <location>
        <begin position="94"/>
        <end position="159"/>
    </location>
</feature>
<comment type="subcellular location">
    <subcellularLocation>
        <location evidence="1">Membrane</location>
        <topology evidence="1">Single-pass membrane protein</topology>
    </subcellularLocation>
</comment>
<evidence type="ECO:0000256" key="1">
    <source>
        <dbReference type="ARBA" id="ARBA00004167"/>
    </source>
</evidence>
<dbReference type="Gene3D" id="2.40.30.170">
    <property type="match status" value="1"/>
</dbReference>
<sequence length="306" mass="33597">MPLNRLLNRDIISRLLKPLLTLLVVGIALLVFWHLYNYYTFAPQTRDGKIRADVVPLAADVSGRVEQVHVRDNQVVKRGELLFTIDHVRLRNALQQAEAAVATARATLSAAERENHRYQGLADIVSGQQRDDRRSAAEEARARFSQAIADRDLARINLERAEVRAPVNGIVTNFSLRPGAYATAGSPVMALVDSDSYYVAGYFEETKLSHIHPGARVIIRVMGEDRPLAGHVEGRSAGIDDRERTTASGTLLANVNPTFSWVRLAQRVPVRIAIDKVPSGIDLIAGRTVTVSLDGAEDALAIRRGG</sequence>
<dbReference type="InterPro" id="IPR058634">
    <property type="entry name" value="AaeA-lik-b-barrel"/>
</dbReference>
<evidence type="ECO:0000313" key="11">
    <source>
        <dbReference type="EMBL" id="QNG43948.1"/>
    </source>
</evidence>
<organism evidence="11 12">
    <name type="scientific">Sphingobium yanoikuyae</name>
    <name type="common">Sphingomonas yanoikuyae</name>
    <dbReference type="NCBI Taxonomy" id="13690"/>
    <lineage>
        <taxon>Bacteria</taxon>
        <taxon>Pseudomonadati</taxon>
        <taxon>Pseudomonadota</taxon>
        <taxon>Alphaproteobacteria</taxon>
        <taxon>Sphingomonadales</taxon>
        <taxon>Sphingomonadaceae</taxon>
        <taxon>Sphingobium</taxon>
    </lineage>
</organism>
<evidence type="ECO:0000259" key="8">
    <source>
        <dbReference type="Pfam" id="PF25876"/>
    </source>
</evidence>
<dbReference type="InterPro" id="IPR058624">
    <property type="entry name" value="MdtA-like_HH"/>
</dbReference>
<dbReference type="PANTHER" id="PTHR30367:SF12">
    <property type="entry name" value="P-HYDROXYBENZOIC ACID EFFLUX PUMP SUBUNIT AAEA"/>
    <property type="match status" value="1"/>
</dbReference>
<evidence type="ECO:0000256" key="5">
    <source>
        <dbReference type="ARBA" id="ARBA00023136"/>
    </source>
</evidence>
<dbReference type="Pfam" id="PF25876">
    <property type="entry name" value="HH_MFP_RND"/>
    <property type="match status" value="1"/>
</dbReference>
<dbReference type="InterPro" id="IPR058625">
    <property type="entry name" value="MdtA-like_BSH"/>
</dbReference>
<evidence type="ECO:0000313" key="12">
    <source>
        <dbReference type="Proteomes" id="UP000515377"/>
    </source>
</evidence>
<dbReference type="Gene3D" id="2.40.50.100">
    <property type="match status" value="1"/>
</dbReference>
<comment type="similarity">
    <text evidence="2">Belongs to the membrane fusion protein (MFP) (TC 8.A.1) family.</text>
</comment>
<evidence type="ECO:0000256" key="6">
    <source>
        <dbReference type="SAM" id="Coils"/>
    </source>
</evidence>
<proteinExistence type="inferred from homology"/>
<dbReference type="GO" id="GO:0016020">
    <property type="term" value="C:membrane"/>
    <property type="evidence" value="ECO:0007669"/>
    <property type="project" value="InterPro"/>
</dbReference>
<dbReference type="NCBIfam" id="TIGR01730">
    <property type="entry name" value="RND_mfp"/>
    <property type="match status" value="1"/>
</dbReference>
<feature type="domain" description="p-hydroxybenzoic acid efflux pump subunit AaeA-like beta-barrel" evidence="10">
    <location>
        <begin position="196"/>
        <end position="292"/>
    </location>
</feature>
<evidence type="ECO:0000259" key="9">
    <source>
        <dbReference type="Pfam" id="PF25917"/>
    </source>
</evidence>
<dbReference type="Pfam" id="PF25917">
    <property type="entry name" value="BSH_RND"/>
    <property type="match status" value="1"/>
</dbReference>
<dbReference type="PANTHER" id="PTHR30367">
    <property type="entry name" value="P-HYDROXYBENZOIC ACID EFFLUX PUMP SUBUNIT AAEA-RELATED"/>
    <property type="match status" value="1"/>
</dbReference>
<dbReference type="InterPro" id="IPR050393">
    <property type="entry name" value="MFP_Efflux_Pump"/>
</dbReference>
<reference evidence="11 12" key="1">
    <citation type="submission" date="2020-07" db="EMBL/GenBank/DDBJ databases">
        <title>Whole genome sequence of Sphingobium yanoikuyae A3.</title>
        <authorList>
            <person name="Han S.-S."/>
        </authorList>
    </citation>
    <scope>NUCLEOTIDE SEQUENCE [LARGE SCALE GENOMIC DNA]</scope>
    <source>
        <strain evidence="11 12">A3</strain>
    </source>
</reference>
<feature type="transmembrane region" description="Helical" evidence="7">
    <location>
        <begin position="15"/>
        <end position="36"/>
    </location>
</feature>
<protein>
    <submittedName>
        <fullName evidence="11">HlyD family secretion protein</fullName>
    </submittedName>
</protein>
<dbReference type="InterPro" id="IPR006143">
    <property type="entry name" value="RND_pump_MFP"/>
</dbReference>
<evidence type="ECO:0000256" key="2">
    <source>
        <dbReference type="ARBA" id="ARBA00009477"/>
    </source>
</evidence>
<feature type="coiled-coil region" evidence="6">
    <location>
        <begin position="87"/>
        <end position="114"/>
    </location>
</feature>
<dbReference type="Proteomes" id="UP000515377">
    <property type="component" value="Chromosome"/>
</dbReference>
<dbReference type="Pfam" id="PF25963">
    <property type="entry name" value="Beta-barrel_AAEA"/>
    <property type="match status" value="1"/>
</dbReference>
<feature type="domain" description="Multidrug resistance protein MdtA-like barrel-sandwich hybrid" evidence="9">
    <location>
        <begin position="55"/>
        <end position="193"/>
    </location>
</feature>
<dbReference type="GO" id="GO:0022857">
    <property type="term" value="F:transmembrane transporter activity"/>
    <property type="evidence" value="ECO:0007669"/>
    <property type="project" value="InterPro"/>
</dbReference>
<dbReference type="RefSeq" id="WP_185703453.1">
    <property type="nucleotide sequence ID" value="NZ_JBJYKA010000012.1"/>
</dbReference>
<dbReference type="EMBL" id="CP060122">
    <property type="protein sequence ID" value="QNG43948.1"/>
    <property type="molecule type" value="Genomic_DNA"/>
</dbReference>
<name>A0A9X7U564_SPHYA</name>
<accession>A0A9X7U564</accession>
<keyword evidence="4 7" id="KW-1133">Transmembrane helix</keyword>
<evidence type="ECO:0000256" key="3">
    <source>
        <dbReference type="ARBA" id="ARBA00022692"/>
    </source>
</evidence>
<keyword evidence="5 7" id="KW-0472">Membrane</keyword>
<keyword evidence="6" id="KW-0175">Coiled coil</keyword>
<evidence type="ECO:0000256" key="7">
    <source>
        <dbReference type="SAM" id="Phobius"/>
    </source>
</evidence>
<evidence type="ECO:0000256" key="4">
    <source>
        <dbReference type="ARBA" id="ARBA00022989"/>
    </source>
</evidence>
<keyword evidence="3 7" id="KW-0812">Transmembrane</keyword>
<dbReference type="SUPFAM" id="SSF111369">
    <property type="entry name" value="HlyD-like secretion proteins"/>
    <property type="match status" value="1"/>
</dbReference>
<gene>
    <name evidence="11" type="ORF">H3V42_18795</name>
</gene>
<evidence type="ECO:0000259" key="10">
    <source>
        <dbReference type="Pfam" id="PF25963"/>
    </source>
</evidence>